<dbReference type="InterPro" id="IPR000836">
    <property type="entry name" value="PRTase_dom"/>
</dbReference>
<keyword evidence="37" id="KW-1185">Reference proteome</keyword>
<feature type="compositionally biased region" description="Acidic residues" evidence="32">
    <location>
        <begin position="448"/>
        <end position="463"/>
    </location>
</feature>
<evidence type="ECO:0000256" key="13">
    <source>
        <dbReference type="ARBA" id="ARBA00022676"/>
    </source>
</evidence>
<dbReference type="SUPFAM" id="SSF53271">
    <property type="entry name" value="PRTase-like"/>
    <property type="match status" value="1"/>
</dbReference>
<comment type="catalytic activity">
    <reaction evidence="29">
        <text>L-seryl-[protein] + ATP = O-phospho-L-seryl-[protein] + ADP + H(+)</text>
        <dbReference type="Rhea" id="RHEA:17989"/>
        <dbReference type="Rhea" id="RHEA-COMP:9863"/>
        <dbReference type="Rhea" id="RHEA-COMP:11604"/>
        <dbReference type="ChEBI" id="CHEBI:15378"/>
        <dbReference type="ChEBI" id="CHEBI:29999"/>
        <dbReference type="ChEBI" id="CHEBI:30616"/>
        <dbReference type="ChEBI" id="CHEBI:83421"/>
        <dbReference type="ChEBI" id="CHEBI:456216"/>
        <dbReference type="EC" id="2.7.11.1"/>
    </reaction>
</comment>
<comment type="similarity">
    <text evidence="5">In the N-terminal section; belongs to the purine/pyrimidine phosphoribosyltransferase family.</text>
</comment>
<dbReference type="InterPro" id="IPR018089">
    <property type="entry name" value="OMPdecase_AS"/>
</dbReference>
<dbReference type="InterPro" id="IPR018391">
    <property type="entry name" value="PQQ_b-propeller_rpt"/>
</dbReference>
<feature type="binding site" evidence="31">
    <location>
        <position position="1434"/>
    </location>
    <ligand>
        <name>substrate</name>
    </ligand>
</feature>
<comment type="similarity">
    <text evidence="6">In the C-terminal section; belongs to the OMP decarboxylase family.</text>
</comment>
<dbReference type="UniPathway" id="UPA00070">
    <property type="reaction ID" value="UER00119"/>
</dbReference>
<keyword evidence="18" id="KW-0418">Kinase</keyword>
<feature type="compositionally biased region" description="Polar residues" evidence="32">
    <location>
        <begin position="1098"/>
        <end position="1108"/>
    </location>
</feature>
<evidence type="ECO:0000256" key="32">
    <source>
        <dbReference type="SAM" id="MobiDB-lite"/>
    </source>
</evidence>
<evidence type="ECO:0000256" key="19">
    <source>
        <dbReference type="ARBA" id="ARBA00022793"/>
    </source>
</evidence>
<dbReference type="Pfam" id="PF06479">
    <property type="entry name" value="Ribonuc_2-5A"/>
    <property type="match status" value="1"/>
</dbReference>
<dbReference type="CDD" id="cd13982">
    <property type="entry name" value="STKc_IRE1"/>
    <property type="match status" value="1"/>
</dbReference>
<dbReference type="FunFam" id="3.30.200.20:FF:000077">
    <property type="entry name" value="Putative Serine/threonine-protein kinase/endoribonuclease IRE1"/>
    <property type="match status" value="1"/>
</dbReference>
<comment type="cofactor">
    <cofactor evidence="1">
        <name>Mg(2+)</name>
        <dbReference type="ChEBI" id="CHEBI:18420"/>
    </cofactor>
</comment>
<dbReference type="InterPro" id="IPR038357">
    <property type="entry name" value="KEN_sf"/>
</dbReference>
<keyword evidence="16 33" id="KW-0732">Signal</keyword>
<evidence type="ECO:0000256" key="10">
    <source>
        <dbReference type="ARBA" id="ARBA00015047"/>
    </source>
</evidence>
<evidence type="ECO:0000256" key="8">
    <source>
        <dbReference type="ARBA" id="ARBA00012321"/>
    </source>
</evidence>
<reference evidence="36" key="1">
    <citation type="submission" date="2020-05" db="UniProtKB">
        <authorList>
            <consortium name="EnsemblMetazoa"/>
        </authorList>
    </citation>
    <scope>IDENTIFICATION</scope>
    <source>
        <strain evidence="36">SANGQUA</strain>
    </source>
</reference>
<evidence type="ECO:0000256" key="18">
    <source>
        <dbReference type="ARBA" id="ARBA00022777"/>
    </source>
</evidence>
<evidence type="ECO:0000256" key="2">
    <source>
        <dbReference type="ARBA" id="ARBA00004115"/>
    </source>
</evidence>
<dbReference type="SMART" id="SM00580">
    <property type="entry name" value="PUG"/>
    <property type="match status" value="1"/>
</dbReference>
<dbReference type="EC" id="2.7.11.1" evidence="9"/>
<keyword evidence="19" id="KW-0210">Decarboxylase</keyword>
<dbReference type="SMART" id="SM00934">
    <property type="entry name" value="OMPdecase"/>
    <property type="match status" value="1"/>
</dbReference>
<sequence length="1669" mass="184137">MYGKVQVCVLLLLVAAGGSTAEEKIASPSSLSQQQDCTAVAKDEETMLVFSTLGGGLTAIDPLTGETRWSIADEPAIRVPAPSDTSAHYLPDPRDGSLYRMNGLEGGLKKLPYTIPQLVASAPCRSSDGILYSGKKSDVWFLIDPKTGQREKVLGFGGAPPQTASKDADGTDSIGWATSRAVYLGRTQYTVMMYDSLATDRNSKPWNVTFFDYSAHSMAPELTKEYEFLHLTSSSSGLTATFEQNKGTPMWQKDLSSPVVAVFLLGSEGLLSVPFQTVSDEVLQEINERAESGNFDDMKLFETVYIGEAGNNLYAIPSLVDKNTATLPSEPSINLLGGPLKRRPASSPSSSAALSENNQDDAPGRGLISKASRLGGKNENIIILGHYQTPKTDDSIKLDIAPSGPASMGKGLWKHHELSTMLVGGPPGVALPKLKTPKRPQSTIGVPTDDDDDDGEHELEYGETNETNSMKLQGSTDFIRALFSRLYMDTKLWLDAQPNKLPTILLITLFGLVVFGFYYINLQMKALKEQSQQGSQTSNSNRSSGGSGGSGSGSYSEPMDFGDGEMRVGKINFNTQNVLGKGCEGTFVFRGMFEKREVAVKRILPGCFTLADREVTLLRESDAHENVVRYFCTEQDRQFRYIAVELCAATLQDYVDGKGTSTVVAANTVTVGLLRKKISALDILRQATSGLMHLHSLSIVHRDIKPQNILLSLPDNRQRVRAMISDFGLCKKLNYGKASFSRRSGVTGTDGWIAPEMQRGQRATTSVDIFSLGCVFYYVLSDGFHPFGDNLKRQANILSDEFDLGMLRRENSQPDCRTILAEELVTDMIRSEPGKRPSAKAVSRHPLFWNNGRILAFLQDVSDRVEKLEVMTEPLRSLEKNARFVVREDWSRYLDAEITADLRKFRGYQGYSVRDLLRALRNKKHHYHELTPSMQSALGTIPHQFTQYWISRFPRLLSHSYHALADCSREPIFRPYYNEDEETENASGAVPSLSSGYKFTKPSYFKEENNDNYELIRYYENAQQMKNATKSPKRRPPAGADGSEQDGATPERKPAMGAGPNKRGTYNFGKATAVGFITRQQMREPVEPGSAGTDDQQRSLTVANGNTSEVRESMNAEGSAANQRRRYTPTGGDNQTGNQNNTMKRREVQAKVTWNLDSMVTQKEHRDDKAVKMLSDAKRKELATKLYDINAFKFGDFKMKVGINSPVYFDLRVIVSHPDVMDTLADMLQEFIVDNKLNTSGTHLCGVPYTALPVATLISIKANKPMLIRRKEQKKYGTKKLVEGKFDAGDKCLIIEDVVTSGSSILETVDDLRSEGLVVTDAIVVVDREQGGAQNTEERGVRMHSLFTLSYLMQVMLETKRVEESTVKAVAKYIEACQIRSDGSFVKNGTTVVNELSRTRMSFEARADLAKCPLAKDLLKLMAAKKTTLCLAADMTNSEDILNLADAVGPYICLLKTHCDIVSDFSEQFVRSLQSLARQHNFLLMEDRKFADIGNTVAQQYAGGLHRIADWADLVTVHALPGQGILKGLKSAIHAERPLASRGVFLLAEMSTEGALTDEKYSSATMKIATEMDTDFVAGIVCQSKDLVAPPGLLQLTPGVKLEEGVDGLGQLYDSPERVVKERGADICVVGRGILSSKTPSETARIYRDRLWEAYQERIGAEEKNGAGN</sequence>
<evidence type="ECO:0000256" key="4">
    <source>
        <dbReference type="ARBA" id="ARBA00004889"/>
    </source>
</evidence>
<feature type="region of interest" description="Disordered" evidence="32">
    <location>
        <begin position="1084"/>
        <end position="1143"/>
    </location>
</feature>
<dbReference type="InterPro" id="IPR029057">
    <property type="entry name" value="PRTase-like"/>
</dbReference>
<dbReference type="Pfam" id="PF00215">
    <property type="entry name" value="OMPdecase"/>
    <property type="match status" value="1"/>
</dbReference>
<evidence type="ECO:0000256" key="11">
    <source>
        <dbReference type="ARBA" id="ARBA00022527"/>
    </source>
</evidence>
<keyword evidence="23" id="KW-0665">Pyrimidine biosynthesis</keyword>
<dbReference type="PROSITE" id="PS51392">
    <property type="entry name" value="KEN"/>
    <property type="match status" value="1"/>
</dbReference>
<dbReference type="GO" id="GO:0005524">
    <property type="term" value="F:ATP binding"/>
    <property type="evidence" value="ECO:0007669"/>
    <property type="project" value="UniProtKB-KW"/>
</dbReference>
<organism evidence="36 37">
    <name type="scientific">Anopheles quadriannulatus</name>
    <name type="common">Mosquito</name>
    <dbReference type="NCBI Taxonomy" id="34691"/>
    <lineage>
        <taxon>Eukaryota</taxon>
        <taxon>Metazoa</taxon>
        <taxon>Ecdysozoa</taxon>
        <taxon>Arthropoda</taxon>
        <taxon>Hexapoda</taxon>
        <taxon>Insecta</taxon>
        <taxon>Pterygota</taxon>
        <taxon>Neoptera</taxon>
        <taxon>Endopterygota</taxon>
        <taxon>Diptera</taxon>
        <taxon>Nematocera</taxon>
        <taxon>Culicoidea</taxon>
        <taxon>Culicidae</taxon>
        <taxon>Anophelinae</taxon>
        <taxon>Anopheles</taxon>
    </lineage>
</organism>
<dbReference type="SMART" id="SM00564">
    <property type="entry name" value="PQQ"/>
    <property type="match status" value="4"/>
</dbReference>
<dbReference type="SUPFAM" id="SSF56112">
    <property type="entry name" value="Protein kinase-like (PK-like)"/>
    <property type="match status" value="1"/>
</dbReference>
<dbReference type="FunFam" id="3.40.50.2020:FF:000025">
    <property type="entry name" value="Uridine monophosphate synthetase"/>
    <property type="match status" value="1"/>
</dbReference>
<dbReference type="InterPro" id="IPR013785">
    <property type="entry name" value="Aldolase_TIM"/>
</dbReference>
<keyword evidence="14" id="KW-0808">Transferase</keyword>
<feature type="region of interest" description="Disordered" evidence="32">
    <location>
        <begin position="331"/>
        <end position="371"/>
    </location>
</feature>
<dbReference type="Pfam" id="PF00069">
    <property type="entry name" value="Pkinase"/>
    <property type="match status" value="1"/>
</dbReference>
<evidence type="ECO:0000256" key="21">
    <source>
        <dbReference type="ARBA" id="ARBA00022824"/>
    </source>
</evidence>
<feature type="active site" description="For OMPdecase activity" evidence="30">
    <location>
        <position position="1489"/>
    </location>
</feature>
<dbReference type="GO" id="GO:0010468">
    <property type="term" value="P:regulation of gene expression"/>
    <property type="evidence" value="ECO:0007669"/>
    <property type="project" value="UniProtKB-ARBA"/>
</dbReference>
<evidence type="ECO:0000259" key="34">
    <source>
        <dbReference type="PROSITE" id="PS50011"/>
    </source>
</evidence>
<dbReference type="InterPro" id="IPR001754">
    <property type="entry name" value="OMPdeCOase_dom"/>
</dbReference>
<evidence type="ECO:0000313" key="36">
    <source>
        <dbReference type="EnsemblMetazoa" id="AQUA009879-PA"/>
    </source>
</evidence>
<keyword evidence="21" id="KW-0256">Endoplasmic reticulum</keyword>
<evidence type="ECO:0000256" key="5">
    <source>
        <dbReference type="ARBA" id="ARBA00006221"/>
    </source>
</evidence>
<dbReference type="FunFam" id="3.20.20.70:FF:000245">
    <property type="entry name" value="Bifunctional UMP-synthetase"/>
    <property type="match status" value="1"/>
</dbReference>
<dbReference type="FunFam" id="2.130.10.10:FF:003294">
    <property type="entry name" value="AGAP004176-PA"/>
    <property type="match status" value="1"/>
</dbReference>
<evidence type="ECO:0000256" key="1">
    <source>
        <dbReference type="ARBA" id="ARBA00001946"/>
    </source>
</evidence>
<keyword evidence="20" id="KW-0378">Hydrolase</keyword>
<feature type="chain" id="PRO_5008143014" description="Uridine 5'-monophosphate synthase" evidence="33">
    <location>
        <begin position="22"/>
        <end position="1669"/>
    </location>
</feature>
<dbReference type="PROSITE" id="PS00108">
    <property type="entry name" value="PROTEIN_KINASE_ST"/>
    <property type="match status" value="1"/>
</dbReference>
<evidence type="ECO:0000256" key="29">
    <source>
        <dbReference type="ARBA" id="ARBA00048679"/>
    </source>
</evidence>
<dbReference type="PROSITE" id="PS50011">
    <property type="entry name" value="PROTEIN_KINASE_DOM"/>
    <property type="match status" value="1"/>
</dbReference>
<dbReference type="InterPro" id="IPR011060">
    <property type="entry name" value="RibuloseP-bd_barrel"/>
</dbReference>
<evidence type="ECO:0000256" key="25">
    <source>
        <dbReference type="ARBA" id="ARBA00023136"/>
    </source>
</evidence>
<dbReference type="InterPro" id="IPR000719">
    <property type="entry name" value="Prot_kinase_dom"/>
</dbReference>
<dbReference type="InterPro" id="IPR004467">
    <property type="entry name" value="Or_phspho_trans_dom"/>
</dbReference>
<dbReference type="SUPFAM" id="SSF51366">
    <property type="entry name" value="Ribulose-phoshate binding barrel"/>
    <property type="match status" value="1"/>
</dbReference>
<keyword evidence="15" id="KW-0812">Transmembrane</keyword>
<evidence type="ECO:0000256" key="28">
    <source>
        <dbReference type="ARBA" id="ARBA00047899"/>
    </source>
</evidence>
<feature type="region of interest" description="Disordered" evidence="32">
    <location>
        <begin position="1025"/>
        <end position="1067"/>
    </location>
</feature>
<evidence type="ECO:0000256" key="20">
    <source>
        <dbReference type="ARBA" id="ARBA00022801"/>
    </source>
</evidence>
<feature type="region of interest" description="Disordered" evidence="32">
    <location>
        <begin position="435"/>
        <end position="468"/>
    </location>
</feature>
<proteinExistence type="inferred from homology"/>
<keyword evidence="26" id="KW-0456">Lyase</keyword>
<accession>A0A182XJ45</accession>
<feature type="domain" description="KEN" evidence="35">
    <location>
        <begin position="851"/>
        <end position="979"/>
    </location>
</feature>
<dbReference type="GO" id="GO:0034976">
    <property type="term" value="P:response to endoplasmic reticulum stress"/>
    <property type="evidence" value="ECO:0007669"/>
    <property type="project" value="UniProtKB-ARBA"/>
</dbReference>
<dbReference type="EC" id="4.1.1.23" evidence="8"/>
<keyword evidence="13" id="KW-0328">Glycosyltransferase</keyword>
<dbReference type="SUPFAM" id="SSF50998">
    <property type="entry name" value="Quinoprotein alcohol dehydrogenase-like"/>
    <property type="match status" value="1"/>
</dbReference>
<evidence type="ECO:0000256" key="3">
    <source>
        <dbReference type="ARBA" id="ARBA00004861"/>
    </source>
</evidence>
<dbReference type="NCBIfam" id="TIGR00336">
    <property type="entry name" value="pyrE"/>
    <property type="match status" value="1"/>
</dbReference>
<dbReference type="GO" id="GO:0004674">
    <property type="term" value="F:protein serine/threonine kinase activity"/>
    <property type="evidence" value="ECO:0007669"/>
    <property type="project" value="UniProtKB-KW"/>
</dbReference>
<evidence type="ECO:0000256" key="9">
    <source>
        <dbReference type="ARBA" id="ARBA00012513"/>
    </source>
</evidence>
<dbReference type="PROSITE" id="PS00156">
    <property type="entry name" value="OMPDECASE"/>
    <property type="match status" value="1"/>
</dbReference>
<feature type="compositionally biased region" description="Low complexity" evidence="32">
    <location>
        <begin position="345"/>
        <end position="355"/>
    </location>
</feature>
<feature type="domain" description="Protein kinase" evidence="34">
    <location>
        <begin position="573"/>
        <end position="848"/>
    </location>
</feature>
<evidence type="ECO:0000256" key="24">
    <source>
        <dbReference type="ARBA" id="ARBA00022989"/>
    </source>
</evidence>
<dbReference type="InterPro" id="IPR011047">
    <property type="entry name" value="Quinoprotein_ADH-like_sf"/>
</dbReference>
<dbReference type="InterPro" id="IPR010513">
    <property type="entry name" value="KEN_dom"/>
</dbReference>
<evidence type="ECO:0000256" key="33">
    <source>
        <dbReference type="SAM" id="SignalP"/>
    </source>
</evidence>
<dbReference type="PANTHER" id="PTHR19278">
    <property type="entry name" value="OROTATE PHOSPHORIBOSYLTRANSFERASE"/>
    <property type="match status" value="1"/>
</dbReference>
<dbReference type="STRING" id="34691.A0A182XJ45"/>
<keyword evidence="27" id="KW-0511">Multifunctional enzyme</keyword>
<dbReference type="VEuPathDB" id="VectorBase:AQUA009879"/>
<dbReference type="GO" id="GO:0004590">
    <property type="term" value="F:orotidine-5'-phosphate decarboxylase activity"/>
    <property type="evidence" value="ECO:0007669"/>
    <property type="project" value="UniProtKB-EC"/>
</dbReference>
<evidence type="ECO:0000256" key="17">
    <source>
        <dbReference type="ARBA" id="ARBA00022741"/>
    </source>
</evidence>
<comment type="pathway">
    <text evidence="4">Pyrimidine metabolism; UMP biosynthesis via de novo pathway; UMP from orotate: step 1/2.</text>
</comment>
<dbReference type="InterPro" id="IPR011009">
    <property type="entry name" value="Kinase-like_dom_sf"/>
</dbReference>
<dbReference type="InterPro" id="IPR023031">
    <property type="entry name" value="OPRT"/>
</dbReference>
<feature type="compositionally biased region" description="Low complexity" evidence="32">
    <location>
        <begin position="1128"/>
        <end position="1142"/>
    </location>
</feature>
<name>A0A182XJ45_ANOQN</name>
<dbReference type="GO" id="GO:0005789">
    <property type="term" value="C:endoplasmic reticulum membrane"/>
    <property type="evidence" value="ECO:0007669"/>
    <property type="project" value="UniProtKB-SubCell"/>
</dbReference>
<evidence type="ECO:0000256" key="7">
    <source>
        <dbReference type="ARBA" id="ARBA00011971"/>
    </source>
</evidence>
<evidence type="ECO:0000256" key="26">
    <source>
        <dbReference type="ARBA" id="ARBA00023239"/>
    </source>
</evidence>
<keyword evidence="17" id="KW-0547">Nucleotide-binding</keyword>
<dbReference type="GO" id="GO:0004540">
    <property type="term" value="F:RNA nuclease activity"/>
    <property type="evidence" value="ECO:0007669"/>
    <property type="project" value="InterPro"/>
</dbReference>
<evidence type="ECO:0000313" key="37">
    <source>
        <dbReference type="Proteomes" id="UP000076407"/>
    </source>
</evidence>
<keyword evidence="25" id="KW-0472">Membrane</keyword>
<dbReference type="GO" id="GO:0044205">
    <property type="term" value="P:'de novo' UMP biosynthetic process"/>
    <property type="evidence" value="ECO:0007669"/>
    <property type="project" value="UniProtKB-UniPathway"/>
</dbReference>
<keyword evidence="24" id="KW-1133">Transmembrane helix</keyword>
<comment type="subcellular location">
    <subcellularLocation>
        <location evidence="2">Endoplasmic reticulum membrane</location>
        <topology evidence="2">Single-pass type I membrane protein</topology>
    </subcellularLocation>
</comment>
<dbReference type="GO" id="GO:0006207">
    <property type="term" value="P:'de novo' pyrimidine nucleobase biosynthetic process"/>
    <property type="evidence" value="ECO:0007669"/>
    <property type="project" value="InterPro"/>
</dbReference>
<dbReference type="NCBIfam" id="TIGR01740">
    <property type="entry name" value="pyrF"/>
    <property type="match status" value="1"/>
</dbReference>
<evidence type="ECO:0000256" key="16">
    <source>
        <dbReference type="ARBA" id="ARBA00022729"/>
    </source>
</evidence>
<dbReference type="GO" id="GO:0080090">
    <property type="term" value="P:regulation of primary metabolic process"/>
    <property type="evidence" value="ECO:0007669"/>
    <property type="project" value="UniProtKB-ARBA"/>
</dbReference>
<dbReference type="Proteomes" id="UP000076407">
    <property type="component" value="Unassembled WGS sequence"/>
</dbReference>
<dbReference type="FunFam" id="1.20.1440.180:FF:000001">
    <property type="entry name" value="Serine/threonine-protein kinase/endoribonuclease IRE1"/>
    <property type="match status" value="1"/>
</dbReference>
<evidence type="ECO:0000256" key="27">
    <source>
        <dbReference type="ARBA" id="ARBA00023268"/>
    </source>
</evidence>
<keyword evidence="12" id="KW-0597">Phosphoprotein</keyword>
<feature type="binding site" evidence="31">
    <location>
        <position position="1551"/>
    </location>
    <ligand>
        <name>substrate</name>
    </ligand>
</feature>
<keyword evidence="22" id="KW-0067">ATP-binding</keyword>
<dbReference type="PANTHER" id="PTHR19278:SF9">
    <property type="entry name" value="URIDINE 5'-MONOPHOSPHATE SYNTHASE"/>
    <property type="match status" value="1"/>
</dbReference>
<dbReference type="CDD" id="cd09769">
    <property type="entry name" value="Luminal_IRE1"/>
    <property type="match status" value="1"/>
</dbReference>
<dbReference type="InterPro" id="IPR014732">
    <property type="entry name" value="OMPdecase"/>
</dbReference>
<feature type="binding site" evidence="31">
    <location>
        <position position="1456"/>
    </location>
    <ligand>
        <name>substrate</name>
    </ligand>
</feature>
<feature type="active site" description="For OMPdecase activity" evidence="30">
    <location>
        <position position="1492"/>
    </location>
</feature>
<dbReference type="EnsemblMetazoa" id="AQUA009879-RA">
    <property type="protein sequence ID" value="AQUA009879-PA"/>
    <property type="gene ID" value="AQUA009879"/>
</dbReference>
<evidence type="ECO:0000256" key="15">
    <source>
        <dbReference type="ARBA" id="ARBA00022692"/>
    </source>
</evidence>
<dbReference type="GO" id="GO:0004588">
    <property type="term" value="F:orotate phosphoribosyltransferase activity"/>
    <property type="evidence" value="ECO:0007669"/>
    <property type="project" value="UniProtKB-EC"/>
</dbReference>
<feature type="binding site" evidence="31">
    <location>
        <position position="1631"/>
    </location>
    <ligand>
        <name>substrate</name>
    </ligand>
</feature>
<keyword evidence="11" id="KW-0723">Serine/threonine-protein kinase</keyword>
<dbReference type="EC" id="2.4.2.10" evidence="7"/>
<dbReference type="Gene3D" id="3.40.50.2020">
    <property type="match status" value="1"/>
</dbReference>
<evidence type="ECO:0000256" key="31">
    <source>
        <dbReference type="PIRSR" id="PIRSR614732-2"/>
    </source>
</evidence>
<evidence type="ECO:0000256" key="6">
    <source>
        <dbReference type="ARBA" id="ARBA00009769"/>
    </source>
</evidence>
<evidence type="ECO:0000256" key="22">
    <source>
        <dbReference type="ARBA" id="ARBA00022840"/>
    </source>
</evidence>
<dbReference type="GO" id="GO:0016787">
    <property type="term" value="F:hydrolase activity"/>
    <property type="evidence" value="ECO:0007669"/>
    <property type="project" value="UniProtKB-KW"/>
</dbReference>
<dbReference type="CDD" id="cd10422">
    <property type="entry name" value="RNase_Ire1"/>
    <property type="match status" value="1"/>
</dbReference>
<feature type="region of interest" description="Disordered" evidence="32">
    <location>
        <begin position="531"/>
        <end position="556"/>
    </location>
</feature>
<dbReference type="InterPro" id="IPR015943">
    <property type="entry name" value="WD40/YVTN_repeat-like_dom_sf"/>
</dbReference>
<feature type="compositionally biased region" description="Low complexity" evidence="32">
    <location>
        <begin position="531"/>
        <end position="544"/>
    </location>
</feature>
<dbReference type="Pfam" id="PF00156">
    <property type="entry name" value="Pribosyltran"/>
    <property type="match status" value="1"/>
</dbReference>
<feature type="signal peptide" evidence="33">
    <location>
        <begin position="1"/>
        <end position="21"/>
    </location>
</feature>
<feature type="binding site" evidence="31">
    <location>
        <position position="1611"/>
    </location>
    <ligand>
        <name>substrate</name>
    </ligand>
</feature>
<evidence type="ECO:0000256" key="14">
    <source>
        <dbReference type="ARBA" id="ARBA00022679"/>
    </source>
</evidence>
<dbReference type="CDD" id="cd06223">
    <property type="entry name" value="PRTases_typeI"/>
    <property type="match status" value="1"/>
</dbReference>
<dbReference type="Gene3D" id="1.10.510.10">
    <property type="entry name" value="Transferase(Phosphotransferase) domain 1"/>
    <property type="match status" value="1"/>
</dbReference>
<dbReference type="SMART" id="SM00220">
    <property type="entry name" value="S_TKc"/>
    <property type="match status" value="1"/>
</dbReference>
<dbReference type="HAMAP" id="MF_01208">
    <property type="entry name" value="PyrE"/>
    <property type="match status" value="1"/>
</dbReference>
<evidence type="ECO:0000259" key="35">
    <source>
        <dbReference type="PROSITE" id="PS51392"/>
    </source>
</evidence>
<dbReference type="InterPro" id="IPR008271">
    <property type="entry name" value="Ser/Thr_kinase_AS"/>
</dbReference>
<comment type="catalytic activity">
    <reaction evidence="28">
        <text>L-threonyl-[protein] + ATP = O-phospho-L-threonyl-[protein] + ADP + H(+)</text>
        <dbReference type="Rhea" id="RHEA:46608"/>
        <dbReference type="Rhea" id="RHEA-COMP:11060"/>
        <dbReference type="Rhea" id="RHEA-COMP:11605"/>
        <dbReference type="ChEBI" id="CHEBI:15378"/>
        <dbReference type="ChEBI" id="CHEBI:30013"/>
        <dbReference type="ChEBI" id="CHEBI:30616"/>
        <dbReference type="ChEBI" id="CHEBI:61977"/>
        <dbReference type="ChEBI" id="CHEBI:456216"/>
        <dbReference type="EC" id="2.7.11.1"/>
    </reaction>
</comment>
<evidence type="ECO:0000256" key="23">
    <source>
        <dbReference type="ARBA" id="ARBA00022975"/>
    </source>
</evidence>
<dbReference type="Gene3D" id="3.20.20.70">
    <property type="entry name" value="Aldolase class I"/>
    <property type="match status" value="1"/>
</dbReference>
<evidence type="ECO:0000256" key="12">
    <source>
        <dbReference type="ARBA" id="ARBA00022553"/>
    </source>
</evidence>
<protein>
    <recommendedName>
        <fullName evidence="10">Uridine 5'-monophosphate synthase</fullName>
        <ecNumber evidence="7">2.4.2.10</ecNumber>
        <ecNumber evidence="9">2.7.11.1</ecNumber>
        <ecNumber evidence="8">4.1.1.23</ecNumber>
    </recommendedName>
</protein>
<evidence type="ECO:0000256" key="30">
    <source>
        <dbReference type="PIRSR" id="PIRSR614732-1"/>
    </source>
</evidence>
<feature type="active site" description="For OMPdecase activity" evidence="30">
    <location>
        <position position="1487"/>
    </location>
</feature>
<dbReference type="CDD" id="cd04725">
    <property type="entry name" value="OMP_decarboxylase_like"/>
    <property type="match status" value="1"/>
</dbReference>
<dbReference type="Gene3D" id="3.30.200.20">
    <property type="entry name" value="Phosphorylase Kinase, domain 1"/>
    <property type="match status" value="1"/>
</dbReference>
<dbReference type="Gene3D" id="2.130.10.10">
    <property type="entry name" value="YVTN repeat-like/Quinoprotein amine dehydrogenase"/>
    <property type="match status" value="1"/>
</dbReference>
<dbReference type="Gene3D" id="1.20.1440.180">
    <property type="entry name" value="KEN domain"/>
    <property type="match status" value="1"/>
</dbReference>
<feature type="binding site" evidence="31">
    <location>
        <position position="1632"/>
    </location>
    <ligand>
        <name>substrate</name>
    </ligand>
</feature>
<comment type="pathway">
    <text evidence="3">Pyrimidine metabolism; UMP biosynthesis via de novo pathway; UMP from orotate: step 2/2.</text>
</comment>
<dbReference type="GO" id="GO:0006397">
    <property type="term" value="P:mRNA processing"/>
    <property type="evidence" value="ECO:0007669"/>
    <property type="project" value="InterPro"/>
</dbReference>